<dbReference type="PANTHER" id="PTHR37690:SF1">
    <property type="entry name" value="CHORISMATE DEHYDRATASE"/>
    <property type="match status" value="1"/>
</dbReference>
<protein>
    <recommendedName>
        <fullName evidence="4">Chorismate dehydratase</fullName>
        <ecNumber evidence="4">4.2.1.151</ecNumber>
    </recommendedName>
    <alternativeName>
        <fullName evidence="4">Menaquinone biosynthetic enzyme MqnA</fullName>
    </alternativeName>
</protein>
<evidence type="ECO:0000313" key="5">
    <source>
        <dbReference type="EMBL" id="CAA7601071.1"/>
    </source>
</evidence>
<dbReference type="Gene3D" id="3.40.190.10">
    <property type="entry name" value="Periplasmic binding protein-like II"/>
    <property type="match status" value="2"/>
</dbReference>
<reference evidence="6" key="1">
    <citation type="submission" date="2014-11" db="EMBL/GenBank/DDBJ databases">
        <authorList>
            <person name="Hornung B.V."/>
        </authorList>
    </citation>
    <scope>NUCLEOTIDE SEQUENCE</scope>
    <source>
        <strain evidence="6">INE</strain>
    </source>
</reference>
<keyword evidence="7" id="KW-1185">Reference proteome</keyword>
<evidence type="ECO:0000256" key="2">
    <source>
        <dbReference type="ARBA" id="ARBA00022428"/>
    </source>
</evidence>
<keyword evidence="2 4" id="KW-0474">Menaquinone biosynthesis</keyword>
<dbReference type="Pfam" id="PF02621">
    <property type="entry name" value="VitK2_biosynth"/>
    <property type="match status" value="1"/>
</dbReference>
<dbReference type="InterPro" id="IPR030868">
    <property type="entry name" value="MqnA"/>
</dbReference>
<dbReference type="KEGG" id="aacx:DEACI_1724"/>
<comment type="similarity">
    <text evidence="4">Belongs to the MqnA/MqnD family. MqnA subfamily.</text>
</comment>
<dbReference type="PANTHER" id="PTHR37690">
    <property type="entry name" value="CHORISMATE DEHYDRATASE"/>
    <property type="match status" value="1"/>
</dbReference>
<dbReference type="HAMAP" id="MF_00995">
    <property type="entry name" value="MqnA"/>
    <property type="match status" value="1"/>
</dbReference>
<dbReference type="GO" id="GO:0016836">
    <property type="term" value="F:hydro-lyase activity"/>
    <property type="evidence" value="ECO:0007669"/>
    <property type="project" value="UniProtKB-UniRule"/>
</dbReference>
<dbReference type="Proteomes" id="UP001071230">
    <property type="component" value="Unassembled WGS sequence"/>
</dbReference>
<evidence type="ECO:0000256" key="1">
    <source>
        <dbReference type="ARBA" id="ARBA00004863"/>
    </source>
</evidence>
<reference evidence="5" key="2">
    <citation type="submission" date="2020-01" db="EMBL/GenBank/DDBJ databases">
        <authorList>
            <person name="Hornung B."/>
        </authorList>
    </citation>
    <scope>NUCLEOTIDE SEQUENCE</scope>
    <source>
        <strain evidence="5">PacBioINE</strain>
    </source>
</reference>
<sequence length="274" mass="31021">MIRIGHNPNTNMLPMFYYLPRNHPLLTWVTAEPAGHNAMLRDGRIDLAPISSFSYGQHWRDYAVLPGLSVSTKGRVGSILLFSKVPPEGLDGKRVALTVNSATSVNLTKILLERFYGVRPFYEAMSGGLEEMFARADAALLIADMALEEALKHPPCHIFDLGEQWRKWTGCAMSFAVWAYPRDLILKRPQEIVEVHRLLIRAKQQALSDMSSVVQTCVEMLGGEADFWFDYFAQFHYTLDEEIIAGLEKYYALCFEQGLLPSRVQLNLWPGPLV</sequence>
<dbReference type="InterPro" id="IPR003773">
    <property type="entry name" value="Menaquinone_biosynth"/>
</dbReference>
<gene>
    <name evidence="4" type="primary">mqnA</name>
    <name evidence="6" type="ORF">DEACI_1399</name>
    <name evidence="5" type="ORF">DEACI_1724</name>
</gene>
<name>A0A8S0WXP0_9FIRM</name>
<dbReference type="SUPFAM" id="SSF53850">
    <property type="entry name" value="Periplasmic binding protein-like II"/>
    <property type="match status" value="1"/>
</dbReference>
<comment type="pathway">
    <text evidence="1 4">Quinol/quinone metabolism; menaquinone biosynthesis.</text>
</comment>
<evidence type="ECO:0000256" key="3">
    <source>
        <dbReference type="ARBA" id="ARBA00023239"/>
    </source>
</evidence>
<evidence type="ECO:0000256" key="4">
    <source>
        <dbReference type="HAMAP-Rule" id="MF_00995"/>
    </source>
</evidence>
<evidence type="ECO:0000313" key="7">
    <source>
        <dbReference type="Proteomes" id="UP001071230"/>
    </source>
</evidence>
<dbReference type="EMBL" id="CDGJ01000036">
    <property type="protein sequence ID" value="CEJ06945.1"/>
    <property type="molecule type" value="Genomic_DNA"/>
</dbReference>
<dbReference type="RefSeq" id="WP_240984642.1">
    <property type="nucleotide sequence ID" value="NZ_CDGJ01000036.1"/>
</dbReference>
<dbReference type="EMBL" id="LR746496">
    <property type="protein sequence ID" value="CAA7601071.1"/>
    <property type="molecule type" value="Genomic_DNA"/>
</dbReference>
<comment type="catalytic activity">
    <reaction evidence="4">
        <text>chorismate = 3-[(1-carboxyvinyl)-oxy]benzoate + H2O</text>
        <dbReference type="Rhea" id="RHEA:40051"/>
        <dbReference type="ChEBI" id="CHEBI:15377"/>
        <dbReference type="ChEBI" id="CHEBI:29748"/>
        <dbReference type="ChEBI" id="CHEBI:76981"/>
        <dbReference type="EC" id="4.2.1.151"/>
    </reaction>
</comment>
<comment type="function">
    <text evidence="4">Catalyzes the dehydration of chorismate into 3-[(1-carboxyvinyl)oxy]benzoate, a step in the biosynthesis of menaquinone (MK, vitamin K2).</text>
</comment>
<proteinExistence type="inferred from homology"/>
<dbReference type="CDD" id="cd13634">
    <property type="entry name" value="PBP2_Sco4506"/>
    <property type="match status" value="1"/>
</dbReference>
<evidence type="ECO:0000313" key="6">
    <source>
        <dbReference type="EMBL" id="CEJ06945.1"/>
    </source>
</evidence>
<dbReference type="EC" id="4.2.1.151" evidence="4"/>
<accession>A0A8S0WXP0</accession>
<dbReference type="GO" id="GO:0009234">
    <property type="term" value="P:menaquinone biosynthetic process"/>
    <property type="evidence" value="ECO:0007669"/>
    <property type="project" value="UniProtKB-UniRule"/>
</dbReference>
<keyword evidence="3 4" id="KW-0456">Lyase</keyword>
<dbReference type="AlphaFoldDB" id="A0A8S0WXP0"/>
<organism evidence="5">
    <name type="scientific">Acididesulfobacillus acetoxydans</name>
    <dbReference type="NCBI Taxonomy" id="1561005"/>
    <lineage>
        <taxon>Bacteria</taxon>
        <taxon>Bacillati</taxon>
        <taxon>Bacillota</taxon>
        <taxon>Clostridia</taxon>
        <taxon>Eubacteriales</taxon>
        <taxon>Peptococcaceae</taxon>
        <taxon>Acididesulfobacillus</taxon>
    </lineage>
</organism>
<dbReference type="Proteomes" id="UP000836597">
    <property type="component" value="Chromosome"/>
</dbReference>